<keyword evidence="1" id="KW-1133">Transmembrane helix</keyword>
<gene>
    <name evidence="2" type="ORF">FC093_05985</name>
</gene>
<reference evidence="2 3" key="1">
    <citation type="submission" date="2019-05" db="EMBL/GenBank/DDBJ databases">
        <title>Panacibacter sp. strain 17mud1-8 Genome sequencing and assembly.</title>
        <authorList>
            <person name="Chhetri G."/>
        </authorList>
    </citation>
    <scope>NUCLEOTIDE SEQUENCE [LARGE SCALE GENOMIC DNA]</scope>
    <source>
        <strain evidence="2 3">17mud1-8</strain>
    </source>
</reference>
<accession>A0A4U3L7C0</accession>
<comment type="caution">
    <text evidence="2">The sequence shown here is derived from an EMBL/GenBank/DDBJ whole genome shotgun (WGS) entry which is preliminary data.</text>
</comment>
<keyword evidence="3" id="KW-1185">Reference proteome</keyword>
<name>A0A4U3L7C0_9BACT</name>
<dbReference type="AlphaFoldDB" id="A0A4U3L7C0"/>
<proteinExistence type="predicted"/>
<evidence type="ECO:0000256" key="1">
    <source>
        <dbReference type="SAM" id="Phobius"/>
    </source>
</evidence>
<dbReference type="Proteomes" id="UP000305848">
    <property type="component" value="Unassembled WGS sequence"/>
</dbReference>
<dbReference type="EMBL" id="SZQL01000003">
    <property type="protein sequence ID" value="TKK70294.1"/>
    <property type="molecule type" value="Genomic_DNA"/>
</dbReference>
<organism evidence="2 3">
    <name type="scientific">Ilyomonas limi</name>
    <dbReference type="NCBI Taxonomy" id="2575867"/>
    <lineage>
        <taxon>Bacteria</taxon>
        <taxon>Pseudomonadati</taxon>
        <taxon>Bacteroidota</taxon>
        <taxon>Chitinophagia</taxon>
        <taxon>Chitinophagales</taxon>
        <taxon>Chitinophagaceae</taxon>
        <taxon>Ilyomonas</taxon>
    </lineage>
</organism>
<dbReference type="RefSeq" id="WP_137260839.1">
    <property type="nucleotide sequence ID" value="NZ_SZQL01000003.1"/>
</dbReference>
<dbReference type="OrthoDB" id="9803985at2"/>
<feature type="transmembrane region" description="Helical" evidence="1">
    <location>
        <begin position="59"/>
        <end position="79"/>
    </location>
</feature>
<protein>
    <submittedName>
        <fullName evidence="2">MFS transporter</fullName>
    </submittedName>
</protein>
<keyword evidence="1" id="KW-0812">Transmembrane</keyword>
<sequence>MYFFFGLFFRYGVYAAATGGISKAWITNITDKKDTATAINTFPALQSICTMLASSRTGWVYLASFGVGAAFMIAVLLLCS</sequence>
<evidence type="ECO:0000313" key="2">
    <source>
        <dbReference type="EMBL" id="TKK70294.1"/>
    </source>
</evidence>
<keyword evidence="1" id="KW-0472">Membrane</keyword>
<evidence type="ECO:0000313" key="3">
    <source>
        <dbReference type="Proteomes" id="UP000305848"/>
    </source>
</evidence>